<evidence type="ECO:0000259" key="5">
    <source>
        <dbReference type="PROSITE" id="PS50002"/>
    </source>
</evidence>
<dbReference type="PANTHER" id="PTHR46333">
    <property type="entry name" value="CYTOKINESIS PROTEIN 3"/>
    <property type="match status" value="1"/>
</dbReference>
<dbReference type="Gene3D" id="2.30.30.40">
    <property type="entry name" value="SH3 Domains"/>
    <property type="match status" value="1"/>
</dbReference>
<dbReference type="SUPFAM" id="SSF50044">
    <property type="entry name" value="SH3-domain"/>
    <property type="match status" value="1"/>
</dbReference>
<dbReference type="Proteomes" id="UP000790833">
    <property type="component" value="Unassembled WGS sequence"/>
</dbReference>
<dbReference type="SMART" id="SM00326">
    <property type="entry name" value="SH3"/>
    <property type="match status" value="1"/>
</dbReference>
<comment type="caution">
    <text evidence="6">The sequence shown here is derived from an EMBL/GenBank/DDBJ whole genome shotgun (WGS) entry which is preliminary data.</text>
</comment>
<feature type="compositionally biased region" description="Polar residues" evidence="4">
    <location>
        <begin position="337"/>
        <end position="353"/>
    </location>
</feature>
<dbReference type="InterPro" id="IPR052557">
    <property type="entry name" value="CAP/Cytokinesis_protein"/>
</dbReference>
<dbReference type="InterPro" id="IPR056409">
    <property type="entry name" value="Ig_CYK3_C"/>
</dbReference>
<dbReference type="PROSITE" id="PS50002">
    <property type="entry name" value="SH3"/>
    <property type="match status" value="1"/>
</dbReference>
<keyword evidence="3" id="KW-0175">Coiled coil</keyword>
<reference evidence="6" key="1">
    <citation type="submission" date="2021-03" db="EMBL/GenBank/DDBJ databases">
        <authorList>
            <person name="Palmer J.M."/>
        </authorList>
    </citation>
    <scope>NUCLEOTIDE SEQUENCE</scope>
    <source>
        <strain evidence="6">ARV_011</strain>
    </source>
</reference>
<feature type="compositionally biased region" description="Polar residues" evidence="4">
    <location>
        <begin position="229"/>
        <end position="239"/>
    </location>
</feature>
<dbReference type="Pfam" id="PF00018">
    <property type="entry name" value="SH3_1"/>
    <property type="match status" value="1"/>
</dbReference>
<dbReference type="OrthoDB" id="6129702at2759"/>
<evidence type="ECO:0000313" key="6">
    <source>
        <dbReference type="EMBL" id="KAG7193155.1"/>
    </source>
</evidence>
<dbReference type="EMBL" id="JAHMUF010000013">
    <property type="protein sequence ID" value="KAG7193155.1"/>
    <property type="molecule type" value="Genomic_DNA"/>
</dbReference>
<sequence length="1006" mass="113734">MASTTFPLRVKTLVSWPGEQEGDLGFIENEIVEVFAAVDDSWWNGRLRRNGAEGIFPKDYVEVLDDKLLKSTSHVSLVALRATTPDGLRRNSKSGTPIINKYTPSAKEMADYDYSNQSILSINQELKSGGGSTAATISNPVLMKKKLSSSQKVMMYEDMQQQLGRERELELKLQLQEQQIHMLLQNALHLSSKPALTPIEQQHQHQQHKQLSMRGKLLHHDETPDESPSLKSHQYNSSLGFGGSPLHNNISNSPNKAALKAYPASAVQTPPAKSSYHTLTSEYDSMTLEELSLKRKQLEMELEKLKLVEMTQKRRSQYLVKEDSSTESYMSEDLVSSKKNQSSAEDLLSQKTQLEAKQEKYDDEADADDEEEDLSSSSSPPPPPPPKHLSPSHNNNRISMIGLSSEVKKVRIPYDADDFAFSGSRNKVEDEKSLSSSKAQQEHLRTSVKSLQSDVLNLSELSATSAGSYLRHKSGAESLLRQMAPLTLLLHNATKTSDEELMELAQDRKTSKQPNIFRKLLSKKKEDPSVSDAQASEGLEWNELKADLNRMSSLTTQDRQNRTKRVVRNDGGMIVKPLEFISEINTNEIVGNSQAVFSMNNISYNKVSSFVKTYSVDTDLNDLISDVSIKFRTSKLNQIFAVLLHLCKYTIIEEPNKILQQKPKLKEIAESGEATIYQLNYLFKKILDALRIDSKLVLGFWKKPNEYYHDEQYVINHCWLSLLVEDQYRFIDLLLFRKGSICHISGFNEFYFLAEPLQLVSTHIPSVVELQHVVPPIDQNVAFYLPRVYSGYFKNELKFINFNNALTKLKDMEIFELEMEISPEIEIFTLIKTASLTTNDYSLSQVHWPKGDKRVAKIKALLPEGDSIGVLQIFAGPKGKQKHLENVHELAVVIPLQHDGELKPCKFVPRFPTAQSQDNDLYIKQPQVSKLIAKNSYNFKILQHPSKGMDEATQPNPDFKLVIQSPSGKYFKLTKDDPSLAFGTYSTNIKNLEPVAIAASHQQLYT</sequence>
<feature type="region of interest" description="Disordered" evidence="4">
    <location>
        <begin position="314"/>
        <end position="397"/>
    </location>
</feature>
<feature type="region of interest" description="Disordered" evidence="4">
    <location>
        <begin position="219"/>
        <end position="254"/>
    </location>
</feature>
<evidence type="ECO:0000256" key="2">
    <source>
        <dbReference type="PROSITE-ProRule" id="PRU00192"/>
    </source>
</evidence>
<feature type="domain" description="SH3" evidence="5">
    <location>
        <begin position="5"/>
        <end position="66"/>
    </location>
</feature>
<keyword evidence="7" id="KW-1185">Reference proteome</keyword>
<dbReference type="InterPro" id="IPR036028">
    <property type="entry name" value="SH3-like_dom_sf"/>
</dbReference>
<organism evidence="6 7">
    <name type="scientific">Scheffersomyces spartinae</name>
    <dbReference type="NCBI Taxonomy" id="45513"/>
    <lineage>
        <taxon>Eukaryota</taxon>
        <taxon>Fungi</taxon>
        <taxon>Dikarya</taxon>
        <taxon>Ascomycota</taxon>
        <taxon>Saccharomycotina</taxon>
        <taxon>Pichiomycetes</taxon>
        <taxon>Debaryomycetaceae</taxon>
        <taxon>Scheffersomyces</taxon>
    </lineage>
</organism>
<feature type="coiled-coil region" evidence="3">
    <location>
        <begin position="159"/>
        <end position="186"/>
    </location>
</feature>
<keyword evidence="1 2" id="KW-0728">SH3 domain</keyword>
<feature type="compositionally biased region" description="Acidic residues" evidence="4">
    <location>
        <begin position="361"/>
        <end position="374"/>
    </location>
</feature>
<dbReference type="AlphaFoldDB" id="A0A9P8AHX8"/>
<evidence type="ECO:0000256" key="4">
    <source>
        <dbReference type="SAM" id="MobiDB-lite"/>
    </source>
</evidence>
<evidence type="ECO:0000256" key="1">
    <source>
        <dbReference type="ARBA" id="ARBA00022443"/>
    </source>
</evidence>
<accession>A0A9P8AHX8</accession>
<gene>
    <name evidence="6" type="primary">CYK3</name>
    <name evidence="6" type="ORF">KQ657_000909</name>
</gene>
<dbReference type="PANTHER" id="PTHR46333:SF2">
    <property type="entry name" value="CYTOKINESIS PROTEIN 3"/>
    <property type="match status" value="1"/>
</dbReference>
<dbReference type="GO" id="GO:0110085">
    <property type="term" value="C:mitotic actomyosin contractile ring"/>
    <property type="evidence" value="ECO:0007669"/>
    <property type="project" value="TreeGrafter"/>
</dbReference>
<dbReference type="GeneID" id="66114283"/>
<proteinExistence type="predicted"/>
<feature type="region of interest" description="Disordered" evidence="4">
    <location>
        <begin position="425"/>
        <end position="446"/>
    </location>
</feature>
<dbReference type="InterPro" id="IPR001452">
    <property type="entry name" value="SH3_domain"/>
</dbReference>
<dbReference type="RefSeq" id="XP_043048703.1">
    <property type="nucleotide sequence ID" value="XM_043191731.1"/>
</dbReference>
<protein>
    <submittedName>
        <fullName evidence="6">Cytokinesis protein 3</fullName>
    </submittedName>
</protein>
<feature type="compositionally biased region" description="Pro residues" evidence="4">
    <location>
        <begin position="379"/>
        <end position="388"/>
    </location>
</feature>
<name>A0A9P8AHX8_9ASCO</name>
<evidence type="ECO:0000313" key="7">
    <source>
        <dbReference type="Proteomes" id="UP000790833"/>
    </source>
</evidence>
<evidence type="ECO:0000256" key="3">
    <source>
        <dbReference type="SAM" id="Coils"/>
    </source>
</evidence>
<dbReference type="Pfam" id="PF24584">
    <property type="entry name" value="Ig_CYK3_C"/>
    <property type="match status" value="1"/>
</dbReference>
<dbReference type="GO" id="GO:0140278">
    <property type="term" value="P:mitotic division septum assembly"/>
    <property type="evidence" value="ECO:0007669"/>
    <property type="project" value="TreeGrafter"/>
</dbReference>